<keyword evidence="2" id="KW-0732">Signal</keyword>
<evidence type="ECO:0000313" key="4">
    <source>
        <dbReference type="Proteomes" id="UP000632766"/>
    </source>
</evidence>
<feature type="chain" id="PRO_5035250075" evidence="2">
    <location>
        <begin position="19"/>
        <end position="56"/>
    </location>
</feature>
<evidence type="ECO:0000256" key="1">
    <source>
        <dbReference type="SAM" id="MobiDB-lite"/>
    </source>
</evidence>
<evidence type="ECO:0000256" key="2">
    <source>
        <dbReference type="SAM" id="SignalP"/>
    </source>
</evidence>
<feature type="compositionally biased region" description="Basic and acidic residues" evidence="1">
    <location>
        <begin position="27"/>
        <end position="48"/>
    </location>
</feature>
<proteinExistence type="predicted"/>
<gene>
    <name evidence="3" type="ORF">I8748_30375</name>
</gene>
<name>A0A8J7LC57_9NOST</name>
<feature type="signal peptide" evidence="2">
    <location>
        <begin position="1"/>
        <end position="18"/>
    </location>
</feature>
<keyword evidence="4" id="KW-1185">Reference proteome</keyword>
<dbReference type="AlphaFoldDB" id="A0A8J7LC57"/>
<comment type="caution">
    <text evidence="3">The sequence shown here is derived from an EMBL/GenBank/DDBJ whole genome shotgun (WGS) entry which is preliminary data.</text>
</comment>
<evidence type="ECO:0000313" key="3">
    <source>
        <dbReference type="EMBL" id="MBH8566410.1"/>
    </source>
</evidence>
<sequence>MFATTALLINVATLPAMAQPHNQKYQGHSECKDHQGHEGHPEWKEHQNHFGIKSHK</sequence>
<dbReference type="Proteomes" id="UP000632766">
    <property type="component" value="Unassembled WGS sequence"/>
</dbReference>
<dbReference type="RefSeq" id="WP_198128165.1">
    <property type="nucleotide sequence ID" value="NZ_JAECZC010000094.1"/>
</dbReference>
<reference evidence="3 4" key="1">
    <citation type="journal article" date="2021" name="Int. J. Syst. Evol. Microbiol.">
        <title>Amazonocrinis nigriterrae gen. nov., sp. nov., Atlanticothrix silvestris gen. nov., sp. nov. and Dendronalium phyllosphericum gen. nov., sp. nov., nostocacean cyanobacteria from Brazilian environments.</title>
        <authorList>
            <person name="Alvarenga D.O."/>
            <person name="Andreote A.P.D."/>
            <person name="Branco L.H.Z."/>
            <person name="Delbaje E."/>
            <person name="Cruz R.B."/>
            <person name="Varani A.M."/>
            <person name="Fiore M.F."/>
        </authorList>
    </citation>
    <scope>NUCLEOTIDE SEQUENCE [LARGE SCALE GENOMIC DNA]</scope>
    <source>
        <strain evidence="3 4">CENA67</strain>
    </source>
</reference>
<organism evidence="3 4">
    <name type="scientific">Amazonocrinis nigriterrae CENA67</name>
    <dbReference type="NCBI Taxonomy" id="2794033"/>
    <lineage>
        <taxon>Bacteria</taxon>
        <taxon>Bacillati</taxon>
        <taxon>Cyanobacteriota</taxon>
        <taxon>Cyanophyceae</taxon>
        <taxon>Nostocales</taxon>
        <taxon>Nostocaceae</taxon>
        <taxon>Amazonocrinis</taxon>
        <taxon>Amazonocrinis nigriterrae</taxon>
    </lineage>
</organism>
<feature type="region of interest" description="Disordered" evidence="1">
    <location>
        <begin position="20"/>
        <end position="56"/>
    </location>
</feature>
<accession>A0A8J7LC57</accession>
<dbReference type="EMBL" id="JAECZC010000094">
    <property type="protein sequence ID" value="MBH8566410.1"/>
    <property type="molecule type" value="Genomic_DNA"/>
</dbReference>
<protein>
    <submittedName>
        <fullName evidence="3">Uncharacterized protein</fullName>
    </submittedName>
</protein>